<dbReference type="Pfam" id="PF17788">
    <property type="entry name" value="HypF_C"/>
    <property type="match status" value="1"/>
</dbReference>
<dbReference type="PANTHER" id="PTHR42959">
    <property type="entry name" value="CARBAMOYLTRANSFERASE"/>
    <property type="match status" value="1"/>
</dbReference>
<reference evidence="12" key="1">
    <citation type="submission" date="2020-10" db="EMBL/GenBank/DDBJ databases">
        <title>Connecting structure to function with the recovery of over 1000 high-quality activated sludge metagenome-assembled genomes encoding full-length rRNA genes using long-read sequencing.</title>
        <authorList>
            <person name="Singleton C.M."/>
            <person name="Petriglieri F."/>
            <person name="Kristensen J.M."/>
            <person name="Kirkegaard R.H."/>
            <person name="Michaelsen T.Y."/>
            <person name="Andersen M.H."/>
            <person name="Karst S.M."/>
            <person name="Dueholm M.S."/>
            <person name="Nielsen P.H."/>
            <person name="Albertsen M."/>
        </authorList>
    </citation>
    <scope>NUCLEOTIDE SEQUENCE</scope>
    <source>
        <strain evidence="12">Bjer_18-Q3-R1-45_BAT3C.347</strain>
    </source>
</reference>
<protein>
    <recommendedName>
        <fullName evidence="8">Carbamoyltransferase HypF</fullName>
        <ecNumber evidence="8">6.2.-.-</ecNumber>
    </recommendedName>
</protein>
<evidence type="ECO:0000259" key="10">
    <source>
        <dbReference type="PROSITE" id="PS51160"/>
    </source>
</evidence>
<dbReference type="PROSITE" id="PS51163">
    <property type="entry name" value="YRDC"/>
    <property type="match status" value="1"/>
</dbReference>
<dbReference type="GO" id="GO:0003725">
    <property type="term" value="F:double-stranded RNA binding"/>
    <property type="evidence" value="ECO:0007669"/>
    <property type="project" value="InterPro"/>
</dbReference>
<evidence type="ECO:0000256" key="5">
    <source>
        <dbReference type="ARBA" id="ARBA00022771"/>
    </source>
</evidence>
<dbReference type="EC" id="6.2.-.-" evidence="8"/>
<dbReference type="PANTHER" id="PTHR42959:SF1">
    <property type="entry name" value="CARBAMOYLTRANSFERASE HYPF"/>
    <property type="match status" value="1"/>
</dbReference>
<organism evidence="12 13">
    <name type="scientific">Candidatus Methylophosphatis roskildensis</name>
    <dbReference type="NCBI Taxonomy" id="2899263"/>
    <lineage>
        <taxon>Bacteria</taxon>
        <taxon>Pseudomonadati</taxon>
        <taxon>Pseudomonadota</taxon>
        <taxon>Betaproteobacteria</taxon>
        <taxon>Nitrosomonadales</taxon>
        <taxon>Sterolibacteriaceae</taxon>
        <taxon>Candidatus Methylophosphatis</taxon>
    </lineage>
</organism>
<dbReference type="Pfam" id="PF00708">
    <property type="entry name" value="Acylphosphatase"/>
    <property type="match status" value="1"/>
</dbReference>
<dbReference type="GO" id="GO:0051604">
    <property type="term" value="P:protein maturation"/>
    <property type="evidence" value="ECO:0007669"/>
    <property type="project" value="TreeGrafter"/>
</dbReference>
<feature type="domain" description="YrdC-like" evidence="11">
    <location>
        <begin position="210"/>
        <end position="410"/>
    </location>
</feature>
<dbReference type="GO" id="GO:0008270">
    <property type="term" value="F:zinc ion binding"/>
    <property type="evidence" value="ECO:0007669"/>
    <property type="project" value="UniProtKB-KW"/>
</dbReference>
<comment type="function">
    <text evidence="8">Involved in the maturation of [NiFe] hydrogenases. Along with HypE, it catalyzes the synthesis of the CN ligands of the active site iron of [NiFe]-hydrogenases. HypF functions as a carbamoyl transferase using carbamoylphosphate as a substrate and transferring the carboxamido moiety in an ATP-dependent reaction to the thiolate of the C-terminal cysteine of HypE yielding a protein-S-carboxamide.</text>
</comment>
<dbReference type="SUPFAM" id="SSF54975">
    <property type="entry name" value="Acylphosphatase/BLUF domain-like"/>
    <property type="match status" value="1"/>
</dbReference>
<evidence type="ECO:0000256" key="3">
    <source>
        <dbReference type="ARBA" id="ARBA00022598"/>
    </source>
</evidence>
<dbReference type="PROSITE" id="PS51160">
    <property type="entry name" value="ACYLPHOSPHATASE_3"/>
    <property type="match status" value="1"/>
</dbReference>
<gene>
    <name evidence="12" type="ORF">IPH26_02715</name>
</gene>
<keyword evidence="4" id="KW-0479">Metal-binding</keyword>
<evidence type="ECO:0000256" key="6">
    <source>
        <dbReference type="ARBA" id="ARBA00022833"/>
    </source>
</evidence>
<evidence type="ECO:0000313" key="12">
    <source>
        <dbReference type="EMBL" id="MBK6971912.1"/>
    </source>
</evidence>
<dbReference type="GO" id="GO:0003998">
    <property type="term" value="F:acylphosphatase activity"/>
    <property type="evidence" value="ECO:0007669"/>
    <property type="project" value="UniProtKB-EC"/>
</dbReference>
<evidence type="ECO:0000256" key="7">
    <source>
        <dbReference type="ARBA" id="ARBA00048220"/>
    </source>
</evidence>
<evidence type="ECO:0000259" key="11">
    <source>
        <dbReference type="PROSITE" id="PS51163"/>
    </source>
</evidence>
<dbReference type="InterPro" id="IPR004421">
    <property type="entry name" value="Carbamoyltransferase_HypF"/>
</dbReference>
<dbReference type="InterPro" id="IPR017945">
    <property type="entry name" value="DHBP_synth_RibB-like_a/b_dom"/>
</dbReference>
<feature type="domain" description="Acylphosphatase-like" evidence="10">
    <location>
        <begin position="11"/>
        <end position="98"/>
    </location>
</feature>
<dbReference type="Gene3D" id="3.30.420.40">
    <property type="match status" value="1"/>
</dbReference>
<dbReference type="GO" id="GO:0016874">
    <property type="term" value="F:ligase activity"/>
    <property type="evidence" value="ECO:0007669"/>
    <property type="project" value="UniProtKB-UniRule"/>
</dbReference>
<dbReference type="EMBL" id="JADJEV010000001">
    <property type="protein sequence ID" value="MBK6971912.1"/>
    <property type="molecule type" value="Genomic_DNA"/>
</dbReference>
<accession>A0A9D7E684</accession>
<dbReference type="Gene3D" id="3.30.420.360">
    <property type="match status" value="1"/>
</dbReference>
<dbReference type="InterPro" id="IPR041440">
    <property type="entry name" value="HypF_C"/>
</dbReference>
<dbReference type="InterPro" id="IPR055128">
    <property type="entry name" value="HypF_C_2"/>
</dbReference>
<keyword evidence="9" id="KW-0378">Hydrolase</keyword>
<feature type="active site" evidence="9">
    <location>
        <position position="44"/>
    </location>
</feature>
<comment type="pathway">
    <text evidence="1 8">Protein modification; [NiFe] hydrogenase maturation.</text>
</comment>
<sequence length="800" mass="86762">MLMDSRIHTHALHLRCRGLVQGVGFRPFVWRLATELNLQGHVRNDGDGVFIEVCGKPSALAVFRERLAQDAPPRSRIEHIEVETCTCTGCQEGFVIADSAPAAGGQMRTAIGPDSAVCDDCLIELFNPRDRRYRYPFINCTQCGPRYTITRSLPYDRARTSMSAFTQCPTCESEYRDPAHRRFHAEPNACPSCGPRLWLADASGTELVQGDVIVAALGAIQRGEIVAIKGLGGFHLACDACNGEAVARLRSRKQREEKPFALMLAGTESAREFVHVGEDERALLDSPERPIVLLEKRPGADEMLPGVAPGLAWLGVMLPYTPLHYLLFHQAAGRLTGTAWLDSVQPLVLVMTSANPHGEPLVADNDEAIERLRGIGDFYLMHDREIVARCDDSVITVRSEEGGARREAAAVSPHPSPLTPDPLPLTAHFVRRARGYTPRPIRLARWVPPVLAFGAWYKNSVALTRGDEAFVSPHIGDLDNAATCEALLETIEHMQVVLDVTPQFVAHDLHPDFFSTRAAVEYAQKRGLQAVGVQHHHAHVAAVLAEHRVDQVVLGLALDGVGLGSDGAAWGGELLRVDGARFERLGHLRKLALPGADRAAREPWRMAASALHALGQGDAIGQRFAHQAAADAICQMLERASRCPTTSSMGRWFDAAAGLLGVRDMMSFEGQAAMLLEGLAEEYGEVAAEDSFAVQADGTLDLLPLLAALSHERDATRGAARFHATLIAALDAWVWTAAQRTGIRTVALGGGCFLNRIVSRGLSARLDARGLKVLAARAVPPNDGGLALGQAWVAAQHFMR</sequence>
<feature type="active site" evidence="9">
    <location>
        <position position="26"/>
    </location>
</feature>
<dbReference type="InterPro" id="IPR051060">
    <property type="entry name" value="Carbamoyltrans_HypF-like"/>
</dbReference>
<dbReference type="AlphaFoldDB" id="A0A9D7E684"/>
<proteinExistence type="inferred from homology"/>
<evidence type="ECO:0000256" key="2">
    <source>
        <dbReference type="ARBA" id="ARBA00008097"/>
    </source>
</evidence>
<dbReference type="Pfam" id="PF22521">
    <property type="entry name" value="HypF_C_2"/>
    <property type="match status" value="1"/>
</dbReference>
<comment type="similarity">
    <text evidence="2 8">Belongs to the carbamoyltransferase HypF family.</text>
</comment>
<dbReference type="PIRSF" id="PIRSF006256">
    <property type="entry name" value="CMPcnvr_hdrg_mat"/>
    <property type="match status" value="1"/>
</dbReference>
<evidence type="ECO:0000256" key="8">
    <source>
        <dbReference type="PIRNR" id="PIRNR006256"/>
    </source>
</evidence>
<evidence type="ECO:0000256" key="1">
    <source>
        <dbReference type="ARBA" id="ARBA00004711"/>
    </source>
</evidence>
<dbReference type="InterPro" id="IPR006070">
    <property type="entry name" value="Sua5-like_dom"/>
</dbReference>
<dbReference type="Pfam" id="PF01300">
    <property type="entry name" value="Sua5_yciO_yrdC"/>
    <property type="match status" value="1"/>
</dbReference>
<dbReference type="InterPro" id="IPR001792">
    <property type="entry name" value="Acylphosphatase-like_dom"/>
</dbReference>
<comment type="caution">
    <text evidence="12">The sequence shown here is derived from an EMBL/GenBank/DDBJ whole genome shotgun (WGS) entry which is preliminary data.</text>
</comment>
<comment type="catalytic activity">
    <reaction evidence="7 8">
        <text>C-terminal L-cysteinyl-[HypE protein] + carbamoyl phosphate + ATP + H2O = C-terminal S-carboxamide-L-cysteinyl-[HypE protein] + AMP + phosphate + diphosphate + H(+)</text>
        <dbReference type="Rhea" id="RHEA:55636"/>
        <dbReference type="Rhea" id="RHEA-COMP:14247"/>
        <dbReference type="Rhea" id="RHEA-COMP:14392"/>
        <dbReference type="ChEBI" id="CHEBI:15377"/>
        <dbReference type="ChEBI" id="CHEBI:15378"/>
        <dbReference type="ChEBI" id="CHEBI:30616"/>
        <dbReference type="ChEBI" id="CHEBI:33019"/>
        <dbReference type="ChEBI" id="CHEBI:43474"/>
        <dbReference type="ChEBI" id="CHEBI:58228"/>
        <dbReference type="ChEBI" id="CHEBI:76913"/>
        <dbReference type="ChEBI" id="CHEBI:139126"/>
        <dbReference type="ChEBI" id="CHEBI:456215"/>
    </reaction>
</comment>
<name>A0A9D7E684_9PROT</name>
<dbReference type="InterPro" id="IPR036046">
    <property type="entry name" value="Acylphosphatase-like_dom_sf"/>
</dbReference>
<keyword evidence="6" id="KW-0862">Zinc</keyword>
<evidence type="ECO:0000313" key="13">
    <source>
        <dbReference type="Proteomes" id="UP000807785"/>
    </source>
</evidence>
<keyword evidence="5" id="KW-0863">Zinc-finger</keyword>
<evidence type="ECO:0000256" key="9">
    <source>
        <dbReference type="PROSITE-ProRule" id="PRU00520"/>
    </source>
</evidence>
<dbReference type="Pfam" id="PF07503">
    <property type="entry name" value="zf-HYPF"/>
    <property type="match status" value="2"/>
</dbReference>
<dbReference type="InterPro" id="IPR011125">
    <property type="entry name" value="Znf_HypF"/>
</dbReference>
<keyword evidence="3" id="KW-0436">Ligase</keyword>
<dbReference type="Gene3D" id="3.90.870.50">
    <property type="match status" value="1"/>
</dbReference>
<evidence type="ECO:0000256" key="4">
    <source>
        <dbReference type="ARBA" id="ARBA00022723"/>
    </source>
</evidence>
<comment type="catalytic activity">
    <reaction evidence="9">
        <text>an acyl phosphate + H2O = a carboxylate + phosphate + H(+)</text>
        <dbReference type="Rhea" id="RHEA:14965"/>
        <dbReference type="ChEBI" id="CHEBI:15377"/>
        <dbReference type="ChEBI" id="CHEBI:15378"/>
        <dbReference type="ChEBI" id="CHEBI:29067"/>
        <dbReference type="ChEBI" id="CHEBI:43474"/>
        <dbReference type="ChEBI" id="CHEBI:59918"/>
        <dbReference type="EC" id="3.6.1.7"/>
    </reaction>
</comment>
<dbReference type="GO" id="GO:0016743">
    <property type="term" value="F:carboxyl- or carbamoyltransferase activity"/>
    <property type="evidence" value="ECO:0007669"/>
    <property type="project" value="UniProtKB-UniRule"/>
</dbReference>
<dbReference type="Proteomes" id="UP000807785">
    <property type="component" value="Unassembled WGS sequence"/>
</dbReference>
<dbReference type="SUPFAM" id="SSF55821">
    <property type="entry name" value="YrdC/RibB"/>
    <property type="match status" value="1"/>
</dbReference>
<dbReference type="Gene3D" id="3.30.110.120">
    <property type="match status" value="1"/>
</dbReference>